<sequence>MASVNKLYNALHYIYPFRKQLMSLLRPMDITALHLATGIPLYHHEQRDYMVWWRQIFFDLDWVKAFQDNNETVTIIGEHLRRLDEGLRSGTYGWEAGSMRFVIVLGGKHDAERAACVMGSIDGETVYKNTTSEPDAPHPFVVDQVADEIHVLVISGAAEGSCIELDRSWTDALCSRHGTLGKYPVGHGKPYPSSFDVWQSEWQQLNTYTSYNPTRIRYLVECFKMDEYRIRLLINSKLTCSSLLMRISGHEEWNEA</sequence>
<name>A0A1L7WSH3_9HELO</name>
<dbReference type="Proteomes" id="UP000184330">
    <property type="component" value="Unassembled WGS sequence"/>
</dbReference>
<keyword evidence="2" id="KW-1185">Reference proteome</keyword>
<protein>
    <submittedName>
        <fullName evidence="1">Uncharacterized protein</fullName>
    </submittedName>
</protein>
<dbReference type="AlphaFoldDB" id="A0A1L7WSH3"/>
<evidence type="ECO:0000313" key="2">
    <source>
        <dbReference type="Proteomes" id="UP000184330"/>
    </source>
</evidence>
<organism evidence="1 2">
    <name type="scientific">Phialocephala subalpina</name>
    <dbReference type="NCBI Taxonomy" id="576137"/>
    <lineage>
        <taxon>Eukaryota</taxon>
        <taxon>Fungi</taxon>
        <taxon>Dikarya</taxon>
        <taxon>Ascomycota</taxon>
        <taxon>Pezizomycotina</taxon>
        <taxon>Leotiomycetes</taxon>
        <taxon>Helotiales</taxon>
        <taxon>Mollisiaceae</taxon>
        <taxon>Phialocephala</taxon>
        <taxon>Phialocephala fortinii species complex</taxon>
    </lineage>
</organism>
<accession>A0A1L7WSH3</accession>
<dbReference type="OrthoDB" id="3574263at2759"/>
<evidence type="ECO:0000313" key="1">
    <source>
        <dbReference type="EMBL" id="CZR55722.1"/>
    </source>
</evidence>
<gene>
    <name evidence="1" type="ORF">PAC_05610</name>
</gene>
<proteinExistence type="predicted"/>
<dbReference type="EMBL" id="FJOG01000007">
    <property type="protein sequence ID" value="CZR55722.1"/>
    <property type="molecule type" value="Genomic_DNA"/>
</dbReference>
<reference evidence="1 2" key="1">
    <citation type="submission" date="2016-03" db="EMBL/GenBank/DDBJ databases">
        <authorList>
            <person name="Ploux O."/>
        </authorList>
    </citation>
    <scope>NUCLEOTIDE SEQUENCE [LARGE SCALE GENOMIC DNA]</scope>
    <source>
        <strain evidence="1 2">UAMH 11012</strain>
    </source>
</reference>